<accession>A0AAD1FJD2</accession>
<dbReference type="GO" id="GO:0003677">
    <property type="term" value="F:DNA binding"/>
    <property type="evidence" value="ECO:0007669"/>
    <property type="project" value="InterPro"/>
</dbReference>
<sequence>MSISKTKLVNDILLNPAIKKEVDIWVVARLLGHKDIQQIIKTYGHVLQEVIDKEYEID</sequence>
<dbReference type="InterPro" id="IPR011010">
    <property type="entry name" value="DNA_brk_join_enz"/>
</dbReference>
<evidence type="ECO:0000313" key="3">
    <source>
        <dbReference type="Proteomes" id="UP000217792"/>
    </source>
</evidence>
<evidence type="ECO:0000256" key="1">
    <source>
        <dbReference type="ARBA" id="ARBA00023172"/>
    </source>
</evidence>
<keyword evidence="1" id="KW-0233">DNA recombination</keyword>
<dbReference type="InterPro" id="IPR013762">
    <property type="entry name" value="Integrase-like_cat_sf"/>
</dbReference>
<proteinExistence type="predicted"/>
<name>A0AAD1FJD2_STRIT</name>
<reference evidence="2 3" key="1">
    <citation type="journal article" date="2017" name="Infect. Immun.">
        <title>Characterization of the Pathogenicity of Streptococcus intermedius TYG1620 Isolated from a Human Brain Abscess Based on the Complete Genome Sequence with Transcriptome Analysis and Transposon Mutagenesis in a Murine Subcutaneous Abscess Model.</title>
        <authorList>
            <person name="Hasegawa N."/>
            <person name="Sekizuka T."/>
            <person name="Sugi Y."/>
            <person name="Kawakami N."/>
            <person name="Ogasawara Y."/>
            <person name="Kato K."/>
            <person name="Yamashita A."/>
            <person name="Takeuchi F."/>
            <person name="Kuroda M."/>
        </authorList>
    </citation>
    <scope>NUCLEOTIDE SEQUENCE [LARGE SCALE GENOMIC DNA]</scope>
    <source>
        <strain evidence="2 3">TYG1620</strain>
    </source>
</reference>
<dbReference type="AlphaFoldDB" id="A0AAD1FJD2"/>
<gene>
    <name evidence="2" type="ORF">SITYG_09060</name>
</gene>
<dbReference type="GO" id="GO:0006310">
    <property type="term" value="P:DNA recombination"/>
    <property type="evidence" value="ECO:0007669"/>
    <property type="project" value="UniProtKB-KW"/>
</dbReference>
<dbReference type="GO" id="GO:0015074">
    <property type="term" value="P:DNA integration"/>
    <property type="evidence" value="ECO:0007669"/>
    <property type="project" value="InterPro"/>
</dbReference>
<dbReference type="EMBL" id="AP014880">
    <property type="protein sequence ID" value="BAW16889.1"/>
    <property type="molecule type" value="Genomic_DNA"/>
</dbReference>
<dbReference type="Proteomes" id="UP000217792">
    <property type="component" value="Chromosome"/>
</dbReference>
<organism evidence="2 3">
    <name type="scientific">Streptococcus intermedius</name>
    <dbReference type="NCBI Taxonomy" id="1338"/>
    <lineage>
        <taxon>Bacteria</taxon>
        <taxon>Bacillati</taxon>
        <taxon>Bacillota</taxon>
        <taxon>Bacilli</taxon>
        <taxon>Lactobacillales</taxon>
        <taxon>Streptococcaceae</taxon>
        <taxon>Streptococcus</taxon>
        <taxon>Streptococcus anginosus group</taxon>
    </lineage>
</organism>
<protein>
    <submittedName>
        <fullName evidence="2">Integrase</fullName>
    </submittedName>
</protein>
<evidence type="ECO:0000313" key="2">
    <source>
        <dbReference type="EMBL" id="BAW16889.1"/>
    </source>
</evidence>
<dbReference type="SUPFAM" id="SSF56349">
    <property type="entry name" value="DNA breaking-rejoining enzymes"/>
    <property type="match status" value="1"/>
</dbReference>
<dbReference type="Gene3D" id="1.10.443.10">
    <property type="entry name" value="Intergrase catalytic core"/>
    <property type="match status" value="1"/>
</dbReference>